<proteinExistence type="predicted"/>
<reference evidence="1" key="1">
    <citation type="journal article" date="2022" name="Nat. Microbiol.">
        <title>Unique mobile elements and scalable gene flow at the prokaryote-eukaryote boundary revealed by circularized Asgard archaea genomes.</title>
        <authorList>
            <person name="Wu F."/>
            <person name="Speth D.R."/>
            <person name="Philosof A."/>
            <person name="Cremiere A."/>
            <person name="Narayanan A."/>
            <person name="Barco R.A."/>
            <person name="Connon S.A."/>
            <person name="Amend J.P."/>
            <person name="Antoshechkin I.A."/>
            <person name="Orphan V.J."/>
        </authorList>
    </citation>
    <scope>NUCLEOTIDE SEQUENCE</scope>
    <source>
        <strain evidence="1">PR6</strain>
    </source>
</reference>
<gene>
    <name evidence="1" type="ORF">K9W46_12570</name>
</gene>
<name>A0A9Y1BQH7_9ARCH</name>
<evidence type="ECO:0000313" key="1">
    <source>
        <dbReference type="EMBL" id="UJG43192.1"/>
    </source>
</evidence>
<dbReference type="AlphaFoldDB" id="A0A9Y1BQH7"/>
<accession>A0A9Y1BQH7</accession>
<dbReference type="Proteomes" id="UP001200513">
    <property type="component" value="Chromosome"/>
</dbReference>
<dbReference type="EMBL" id="CP084167">
    <property type="protein sequence ID" value="UJG43192.1"/>
    <property type="molecule type" value="Genomic_DNA"/>
</dbReference>
<protein>
    <submittedName>
        <fullName evidence="1">Uncharacterized protein</fullName>
    </submittedName>
</protein>
<sequence>MFKQIAADIDKIRWEYKNKILFIEITGFLRSAGYTLIEPKVKISEHEKKISISLLSRRKKNIATQALVPFTKKIEFSISSKGTWQVICNDKEEIIDI</sequence>
<organism evidence="1">
    <name type="scientific">Candidatus Heimdallarchaeum endolithica</name>
    <dbReference type="NCBI Taxonomy" id="2876572"/>
    <lineage>
        <taxon>Archaea</taxon>
        <taxon>Promethearchaeati</taxon>
        <taxon>Candidatus Heimdallarchaeota</taxon>
        <taxon>Candidatus Heimdallarchaeia (ex Rinke et al. 2021) (nom. nud.)</taxon>
        <taxon>Candidatus Heimdallarchaeales</taxon>
        <taxon>Candidatus Heimdallarchaeaceae</taxon>
        <taxon>Candidatus Heimdallarchaeum</taxon>
    </lineage>
</organism>